<accession>A0AAI9XAS8</accession>
<evidence type="ECO:0000313" key="2">
    <source>
        <dbReference type="Proteomes" id="UP001227192"/>
    </source>
</evidence>
<protein>
    <submittedName>
        <fullName evidence="1">Uncharacterized protein</fullName>
    </submittedName>
</protein>
<gene>
    <name evidence="1" type="ORF">VN97_g3155</name>
</gene>
<evidence type="ECO:0000313" key="1">
    <source>
        <dbReference type="EMBL" id="KAJ9490122.1"/>
    </source>
</evidence>
<sequence>MPEASVDLSIAHKWAQAPGPQPNPQYLGLHALAYNNPFLPKQETYRMSRPFYLTILSNTLSLPNNNHGFLRLYQKYVR</sequence>
<comment type="caution">
    <text evidence="1">The sequence shown here is derived from an EMBL/GenBank/DDBJ whole genome shotgun (WGS) entry which is preliminary data.</text>
</comment>
<organism evidence="1 2">
    <name type="scientific">Penicillium thymicola</name>
    <dbReference type="NCBI Taxonomy" id="293382"/>
    <lineage>
        <taxon>Eukaryota</taxon>
        <taxon>Fungi</taxon>
        <taxon>Dikarya</taxon>
        <taxon>Ascomycota</taxon>
        <taxon>Pezizomycotina</taxon>
        <taxon>Eurotiomycetes</taxon>
        <taxon>Eurotiomycetidae</taxon>
        <taxon>Eurotiales</taxon>
        <taxon>Aspergillaceae</taxon>
        <taxon>Penicillium</taxon>
    </lineage>
</organism>
<proteinExistence type="predicted"/>
<name>A0AAI9XAS8_PENTH</name>
<reference evidence="1" key="1">
    <citation type="submission" date="2015-06" db="EMBL/GenBank/DDBJ databases">
        <authorList>
            <person name="Nguyen H."/>
        </authorList>
    </citation>
    <scope>NUCLEOTIDE SEQUENCE</scope>
    <source>
        <strain evidence="1">DAOM 180753</strain>
    </source>
</reference>
<keyword evidence="2" id="KW-1185">Reference proteome</keyword>
<reference evidence="1" key="2">
    <citation type="journal article" date="2016" name="Fungal Biol.">
        <title>Ochratoxin A production by Penicillium thymicola.</title>
        <authorList>
            <person name="Nguyen H.D.T."/>
            <person name="McMullin D.R."/>
            <person name="Ponomareva E."/>
            <person name="Riley R."/>
            <person name="Pomraning K.R."/>
            <person name="Baker S.E."/>
            <person name="Seifert K.A."/>
        </authorList>
    </citation>
    <scope>NUCLEOTIDE SEQUENCE</scope>
    <source>
        <strain evidence="1">DAOM 180753</strain>
    </source>
</reference>
<dbReference type="AlphaFoldDB" id="A0AAI9XAS8"/>
<dbReference type="Proteomes" id="UP001227192">
    <property type="component" value="Unassembled WGS sequence"/>
</dbReference>
<dbReference type="EMBL" id="LACB01000065">
    <property type="protein sequence ID" value="KAJ9490122.1"/>
    <property type="molecule type" value="Genomic_DNA"/>
</dbReference>